<evidence type="ECO:0000256" key="3">
    <source>
        <dbReference type="ARBA" id="ARBA00022840"/>
    </source>
</evidence>
<dbReference type="PROSITE" id="PS50151">
    <property type="entry name" value="UVR"/>
    <property type="match status" value="1"/>
</dbReference>
<dbReference type="Pfam" id="PF07724">
    <property type="entry name" value="AAA_2"/>
    <property type="match status" value="1"/>
</dbReference>
<dbReference type="InterPro" id="IPR019489">
    <property type="entry name" value="Clp_ATPase_C"/>
</dbReference>
<dbReference type="InterPro" id="IPR003959">
    <property type="entry name" value="ATPase_AAA_core"/>
</dbReference>
<dbReference type="SUPFAM" id="SSF52540">
    <property type="entry name" value="P-loop containing nucleoside triphosphate hydrolases"/>
    <property type="match status" value="2"/>
</dbReference>
<dbReference type="AlphaFoldDB" id="A0A2X3KIU6"/>
<dbReference type="Pfam" id="PF23569">
    <property type="entry name" value="NBD_SMAX1"/>
    <property type="match status" value="1"/>
</dbReference>
<dbReference type="InterPro" id="IPR004176">
    <property type="entry name" value="Clp_R_N"/>
</dbReference>
<dbReference type="PRINTS" id="PR00300">
    <property type="entry name" value="CLPPROTEASEA"/>
</dbReference>
<dbReference type="InterPro" id="IPR001270">
    <property type="entry name" value="ClpA/B"/>
</dbReference>
<dbReference type="InterPro" id="IPR041546">
    <property type="entry name" value="ClpA/ClpB_AAA_lid"/>
</dbReference>
<dbReference type="PANTHER" id="PTHR11638">
    <property type="entry name" value="ATP-DEPENDENT CLP PROTEASE"/>
    <property type="match status" value="1"/>
</dbReference>
<dbReference type="SMART" id="SM01086">
    <property type="entry name" value="ClpB_D2-small"/>
    <property type="match status" value="1"/>
</dbReference>
<dbReference type="FunFam" id="3.40.50.300:FF:000025">
    <property type="entry name" value="ATP-dependent Clp protease subunit"/>
    <property type="match status" value="1"/>
</dbReference>
<dbReference type="InterPro" id="IPR003593">
    <property type="entry name" value="AAA+_ATPase"/>
</dbReference>
<dbReference type="Gene3D" id="1.10.8.60">
    <property type="match status" value="2"/>
</dbReference>
<dbReference type="InterPro" id="IPR028299">
    <property type="entry name" value="ClpA/B_CS2"/>
</dbReference>
<name>A0A2X3KIU6_9BACT</name>
<keyword evidence="4" id="KW-0143">Chaperone</keyword>
<dbReference type="InterPro" id="IPR050130">
    <property type="entry name" value="ClpA_ClpB"/>
</dbReference>
<keyword evidence="3" id="KW-0067">ATP-binding</keyword>
<dbReference type="CDD" id="cd19499">
    <property type="entry name" value="RecA-like_ClpB_Hsp104-like"/>
    <property type="match status" value="1"/>
</dbReference>
<dbReference type="GO" id="GO:0005737">
    <property type="term" value="C:cytoplasm"/>
    <property type="evidence" value="ECO:0007669"/>
    <property type="project" value="TreeGrafter"/>
</dbReference>
<feature type="coiled-coil region" evidence="6">
    <location>
        <begin position="410"/>
        <end position="456"/>
    </location>
</feature>
<evidence type="ECO:0000259" key="7">
    <source>
        <dbReference type="PROSITE" id="PS50151"/>
    </source>
</evidence>
<feature type="domain" description="UVR" evidence="7">
    <location>
        <begin position="414"/>
        <end position="449"/>
    </location>
</feature>
<sequence>MYEKFSKDSMKLLAASQEEAGDWRHRYVGTEHLLLAAARMEGSRVARFLDAKGLNYERIARFVERQKGRGKVHVSPDELEPTQRLRRVMKLAYEEARRDGAETIEPEHLVLGILREGECTAAEILRSQGVDLRAAREYFAPSRRGGVRVRTSHARLPGELGEFGRNLVEEAASGALDPVIGRERELERVVEILCRRKKNNPALIGESGVGKTAIVEGLAQKIAAGDVPSALAQKEIIELDMAGIVAGTKYRGEFEQRLKTILNQVMSVDNIILFIDELQTVVGAGGAEGAIDASAILKPPLASGALQCIGTATPDDYRKSIEKDPALKRRFKTVYVDEPSVEDTVKILHGLRHCYEEHHGVQITDDALWQAARLADRYITDQFLPDKAIDLIDETAAKVRLAATELPPEARELLEEITKLEDEEEAAVADQNYELAARIRDQRTAKVEELKKYEEAGREPLVPVVGGEKIAATVSAWTGIPIRHLQEEDTARLVHLEEKIHERYVGQDEAVKSVARAIRRAYAGVKDPRRPIGSFLFLGPTGVGKTELARTLAGFLFGDEDALIRIDMSEYVERFAVSRLVGAPPGYVGYEEAGQLTEAVRRRPYSVVLFDEIEKAHRDVFNILLQVMDDGILTDSQGRKVDFRSTVLIMTSNVGSKLIVDRTGVGFSTADVESEQAYRDMKARVMGEVRKEFSPEFLNRLDDVIVFHSLTREQVKEIADLFIDRLSRRLKEEHGIELVLGASAWEVITERGYDEKYGARPMGRAIERLLEDPIAERILTKEFPPGCRVVAEGQDGEIVVRKD</sequence>
<evidence type="ECO:0000256" key="1">
    <source>
        <dbReference type="ARBA" id="ARBA00022737"/>
    </source>
</evidence>
<protein>
    <submittedName>
        <fullName evidence="9">Negative regulator of genetic competence ClpC/MecB</fullName>
    </submittedName>
</protein>
<dbReference type="GO" id="GO:0034605">
    <property type="term" value="P:cellular response to heat"/>
    <property type="evidence" value="ECO:0007669"/>
    <property type="project" value="TreeGrafter"/>
</dbReference>
<evidence type="ECO:0000256" key="6">
    <source>
        <dbReference type="SAM" id="Coils"/>
    </source>
</evidence>
<dbReference type="Pfam" id="PF17871">
    <property type="entry name" value="AAA_lid_9"/>
    <property type="match status" value="1"/>
</dbReference>
<keyword evidence="10" id="KW-1185">Reference proteome</keyword>
<dbReference type="Gene3D" id="1.10.1780.10">
    <property type="entry name" value="Clp, N-terminal domain"/>
    <property type="match status" value="1"/>
</dbReference>
<dbReference type="EMBL" id="LS483254">
    <property type="protein sequence ID" value="SQD92272.1"/>
    <property type="molecule type" value="Genomic_DNA"/>
</dbReference>
<dbReference type="KEGG" id="bana:BARAN1_0247"/>
<evidence type="ECO:0000313" key="10">
    <source>
        <dbReference type="Proteomes" id="UP000249818"/>
    </source>
</evidence>
<dbReference type="Proteomes" id="UP000249818">
    <property type="component" value="Chromosome BARAN1"/>
</dbReference>
<accession>A0A2X3KIU6</accession>
<evidence type="ECO:0000259" key="8">
    <source>
        <dbReference type="PROSITE" id="PS51903"/>
    </source>
</evidence>
<dbReference type="CDD" id="cd00009">
    <property type="entry name" value="AAA"/>
    <property type="match status" value="1"/>
</dbReference>
<gene>
    <name evidence="9" type="primary">clpC</name>
    <name evidence="9" type="ORF">BARAN1_0247</name>
</gene>
<keyword evidence="2" id="KW-0547">Nucleotide-binding</keyword>
<feature type="domain" description="Clp R" evidence="8">
    <location>
        <begin position="2"/>
        <end position="146"/>
    </location>
</feature>
<dbReference type="GO" id="GO:0005524">
    <property type="term" value="F:ATP binding"/>
    <property type="evidence" value="ECO:0007669"/>
    <property type="project" value="UniProtKB-KW"/>
</dbReference>
<dbReference type="OrthoDB" id="9803641at2"/>
<dbReference type="InterPro" id="IPR058680">
    <property type="entry name" value="NBD_SMAX1-like"/>
</dbReference>
<evidence type="ECO:0000256" key="2">
    <source>
        <dbReference type="ARBA" id="ARBA00022741"/>
    </source>
</evidence>
<dbReference type="Gene3D" id="4.10.860.10">
    <property type="entry name" value="UVR domain"/>
    <property type="match status" value="1"/>
</dbReference>
<keyword evidence="1 5" id="KW-0677">Repeat</keyword>
<proteinExistence type="predicted"/>
<dbReference type="InterPro" id="IPR036628">
    <property type="entry name" value="Clp_N_dom_sf"/>
</dbReference>
<evidence type="ECO:0000256" key="4">
    <source>
        <dbReference type="ARBA" id="ARBA00023186"/>
    </source>
</evidence>
<dbReference type="SMART" id="SM00382">
    <property type="entry name" value="AAA"/>
    <property type="match status" value="2"/>
</dbReference>
<dbReference type="Gene3D" id="3.40.50.300">
    <property type="entry name" value="P-loop containing nucleotide triphosphate hydrolases"/>
    <property type="match status" value="2"/>
</dbReference>
<evidence type="ECO:0000313" key="9">
    <source>
        <dbReference type="EMBL" id="SQD92272.1"/>
    </source>
</evidence>
<dbReference type="InterPro" id="IPR001943">
    <property type="entry name" value="UVR_dom"/>
</dbReference>
<evidence type="ECO:0000256" key="5">
    <source>
        <dbReference type="PROSITE-ProRule" id="PRU01251"/>
    </source>
</evidence>
<dbReference type="PROSITE" id="PS00871">
    <property type="entry name" value="CLPAB_2"/>
    <property type="match status" value="1"/>
</dbReference>
<dbReference type="GO" id="GO:0016887">
    <property type="term" value="F:ATP hydrolysis activity"/>
    <property type="evidence" value="ECO:0007669"/>
    <property type="project" value="InterPro"/>
</dbReference>
<organism evidence="9 10">
    <name type="scientific">Candidatus Bipolaricaulis anaerobius</name>
    <dbReference type="NCBI Taxonomy" id="2026885"/>
    <lineage>
        <taxon>Bacteria</taxon>
        <taxon>Candidatus Bipolaricaulota</taxon>
        <taxon>Candidatus Bipolaricaulia</taxon>
        <taxon>Candidatus Bipolaricaulales</taxon>
        <taxon>Candidatus Bipolaricaulaceae</taxon>
        <taxon>Candidatus Bipolaricaulis</taxon>
    </lineage>
</organism>
<dbReference type="Pfam" id="PF02861">
    <property type="entry name" value="Clp_N"/>
    <property type="match status" value="1"/>
</dbReference>
<dbReference type="Pfam" id="PF10431">
    <property type="entry name" value="ClpB_D2-small"/>
    <property type="match status" value="1"/>
</dbReference>
<keyword evidence="6" id="KW-0175">Coiled coil</keyword>
<reference evidence="10" key="1">
    <citation type="submission" date="2018-05" db="EMBL/GenBank/DDBJ databases">
        <authorList>
            <person name="Hao L."/>
        </authorList>
    </citation>
    <scope>NUCLEOTIDE SEQUENCE [LARGE SCALE GENOMIC DNA]</scope>
</reference>
<dbReference type="PROSITE" id="PS51903">
    <property type="entry name" value="CLP_R"/>
    <property type="match status" value="1"/>
</dbReference>
<dbReference type="PANTHER" id="PTHR11638:SF18">
    <property type="entry name" value="HEAT SHOCK PROTEIN 104"/>
    <property type="match status" value="1"/>
</dbReference>
<dbReference type="SUPFAM" id="SSF81923">
    <property type="entry name" value="Double Clp-N motif"/>
    <property type="match status" value="1"/>
</dbReference>
<dbReference type="InterPro" id="IPR027417">
    <property type="entry name" value="P-loop_NTPase"/>
</dbReference>